<dbReference type="SUPFAM" id="SSF53720">
    <property type="entry name" value="ALDH-like"/>
    <property type="match status" value="1"/>
</dbReference>
<dbReference type="GO" id="GO:0004029">
    <property type="term" value="F:aldehyde dehydrogenase (NAD+) activity"/>
    <property type="evidence" value="ECO:0007669"/>
    <property type="project" value="UniProtKB-EC"/>
</dbReference>
<keyword evidence="2 6" id="KW-0560">Oxidoreductase</keyword>
<evidence type="ECO:0000313" key="9">
    <source>
        <dbReference type="Proteomes" id="UP001172681"/>
    </source>
</evidence>
<protein>
    <recommendedName>
        <fullName evidence="3">aldehyde dehydrogenase (NAD(+))</fullName>
        <ecNumber evidence="3">1.2.1.3</ecNumber>
    </recommendedName>
</protein>
<proteinExistence type="inferred from homology"/>
<dbReference type="EMBL" id="JAPDRN010000008">
    <property type="protein sequence ID" value="KAJ9643177.1"/>
    <property type="molecule type" value="Genomic_DNA"/>
</dbReference>
<reference evidence="8" key="1">
    <citation type="submission" date="2022-10" db="EMBL/GenBank/DDBJ databases">
        <title>Culturing micro-colonial fungi from biological soil crusts in the Mojave desert and describing Neophaeococcomyces mojavensis, and introducing the new genera and species Taxawa tesnikishii.</title>
        <authorList>
            <person name="Kurbessoian T."/>
            <person name="Stajich J.E."/>
        </authorList>
    </citation>
    <scope>NUCLEOTIDE SEQUENCE</scope>
    <source>
        <strain evidence="8">TK_35</strain>
    </source>
</reference>
<dbReference type="PROSITE" id="PS00070">
    <property type="entry name" value="ALDEHYDE_DEHYDR_CYS"/>
    <property type="match status" value="1"/>
</dbReference>
<evidence type="ECO:0000256" key="4">
    <source>
        <dbReference type="ARBA" id="ARBA00049194"/>
    </source>
</evidence>
<dbReference type="InterPro" id="IPR016161">
    <property type="entry name" value="Ald_DH/histidinol_DH"/>
</dbReference>
<dbReference type="Gene3D" id="3.40.309.10">
    <property type="entry name" value="Aldehyde Dehydrogenase, Chain A, domain 2"/>
    <property type="match status" value="1"/>
</dbReference>
<evidence type="ECO:0000256" key="6">
    <source>
        <dbReference type="RuleBase" id="RU003345"/>
    </source>
</evidence>
<dbReference type="InterPro" id="IPR015590">
    <property type="entry name" value="Aldehyde_DH_dom"/>
</dbReference>
<comment type="caution">
    <text evidence="8">The sequence shown here is derived from an EMBL/GenBank/DDBJ whole genome shotgun (WGS) entry which is preliminary data.</text>
</comment>
<dbReference type="CDD" id="cd07114">
    <property type="entry name" value="ALDH_DhaS"/>
    <property type="match status" value="1"/>
</dbReference>
<gene>
    <name evidence="8" type="ORF">H2204_002072</name>
</gene>
<dbReference type="FunFam" id="3.40.605.10:FF:000007">
    <property type="entry name" value="NAD/NADP-dependent betaine aldehyde dehydrogenase"/>
    <property type="match status" value="1"/>
</dbReference>
<comment type="similarity">
    <text evidence="1 6">Belongs to the aldehyde dehydrogenase family.</text>
</comment>
<dbReference type="EC" id="1.2.1.3" evidence="3"/>
<dbReference type="AlphaFoldDB" id="A0AA38YBM4"/>
<dbReference type="FunFam" id="3.40.309.10:FF:000012">
    <property type="entry name" value="Betaine aldehyde dehydrogenase"/>
    <property type="match status" value="1"/>
</dbReference>
<name>A0AA38YBM4_9EURO</name>
<dbReference type="InterPro" id="IPR016160">
    <property type="entry name" value="Ald_DH_CS_CYS"/>
</dbReference>
<comment type="catalytic activity">
    <reaction evidence="4">
        <text>an aldehyde + NAD(+) + H2O = a carboxylate + NADH + 2 H(+)</text>
        <dbReference type="Rhea" id="RHEA:16185"/>
        <dbReference type="ChEBI" id="CHEBI:15377"/>
        <dbReference type="ChEBI" id="CHEBI:15378"/>
        <dbReference type="ChEBI" id="CHEBI:17478"/>
        <dbReference type="ChEBI" id="CHEBI:29067"/>
        <dbReference type="ChEBI" id="CHEBI:57540"/>
        <dbReference type="ChEBI" id="CHEBI:57945"/>
        <dbReference type="EC" id="1.2.1.3"/>
    </reaction>
</comment>
<evidence type="ECO:0000259" key="7">
    <source>
        <dbReference type="Pfam" id="PF00171"/>
    </source>
</evidence>
<dbReference type="InterPro" id="IPR016163">
    <property type="entry name" value="Ald_DH_C"/>
</dbReference>
<keyword evidence="9" id="KW-1185">Reference proteome</keyword>
<accession>A0AA38YBM4</accession>
<evidence type="ECO:0000256" key="5">
    <source>
        <dbReference type="PROSITE-ProRule" id="PRU10007"/>
    </source>
</evidence>
<evidence type="ECO:0000256" key="1">
    <source>
        <dbReference type="ARBA" id="ARBA00009986"/>
    </source>
</evidence>
<feature type="active site" evidence="5">
    <location>
        <position position="251"/>
    </location>
</feature>
<evidence type="ECO:0000256" key="3">
    <source>
        <dbReference type="ARBA" id="ARBA00024226"/>
    </source>
</evidence>
<evidence type="ECO:0000256" key="2">
    <source>
        <dbReference type="ARBA" id="ARBA00023002"/>
    </source>
</evidence>
<dbReference type="PANTHER" id="PTHR11699">
    <property type="entry name" value="ALDEHYDE DEHYDROGENASE-RELATED"/>
    <property type="match status" value="1"/>
</dbReference>
<dbReference type="Proteomes" id="UP001172681">
    <property type="component" value="Unassembled WGS sequence"/>
</dbReference>
<dbReference type="Pfam" id="PF00171">
    <property type="entry name" value="Aldedh"/>
    <property type="match status" value="1"/>
</dbReference>
<feature type="domain" description="Aldehyde dehydrogenase" evidence="7">
    <location>
        <begin position="24"/>
        <end position="476"/>
    </location>
</feature>
<sequence>MAGKPLQEFNLFINGKEAKGRGPREETLNPYTGKPWATVAQASVEDVDEAVKAALAASLSWGRTTGYHRSKLMLRLSDLIEEEAENLSTIESLDNGKIRRETKAQMHFAARCYRFFAGMADKLVGEVKPMDNPSVFDYTLREPYGVCALITPWNSPVAILANKLAPCLATGNTAVVKPSEFTTASTCYFAKIVERAGFPPGVFNVVSGKSDIGRALVTHPGVSRVSFTGSVGVGRIIARQAAENIVPAILELGGKSANIILDDANLDRAIPGCVAGIFAASGQTCIAGSRLLVHRSIQDKVIEGIAASIKNIKFGDPLDLTTDMGPVAHQGQRESILRHIDQAERDGAKLVAGGRAASDELGGLCVAPTIFTNVDPKASLAQTEVFGPVLAVIPFDTEDEAVQIANGTMFGLAAGVWTNNLRRAHTFAARIKAGQVWVNTYRSAAAMAPFGGLGQSGVGKERGTEALLEYTRVKNVMIDLSDDVRDPFMMKV</sequence>
<organism evidence="8 9">
    <name type="scientific">Knufia peltigerae</name>
    <dbReference type="NCBI Taxonomy" id="1002370"/>
    <lineage>
        <taxon>Eukaryota</taxon>
        <taxon>Fungi</taxon>
        <taxon>Dikarya</taxon>
        <taxon>Ascomycota</taxon>
        <taxon>Pezizomycotina</taxon>
        <taxon>Eurotiomycetes</taxon>
        <taxon>Chaetothyriomycetidae</taxon>
        <taxon>Chaetothyriales</taxon>
        <taxon>Trichomeriaceae</taxon>
        <taxon>Knufia</taxon>
    </lineage>
</organism>
<evidence type="ECO:0000313" key="8">
    <source>
        <dbReference type="EMBL" id="KAJ9643177.1"/>
    </source>
</evidence>
<dbReference type="InterPro" id="IPR029510">
    <property type="entry name" value="Ald_DH_CS_GLU"/>
</dbReference>
<dbReference type="Gene3D" id="3.40.605.10">
    <property type="entry name" value="Aldehyde Dehydrogenase, Chain A, domain 1"/>
    <property type="match status" value="1"/>
</dbReference>
<dbReference type="PROSITE" id="PS00687">
    <property type="entry name" value="ALDEHYDE_DEHYDR_GLU"/>
    <property type="match status" value="1"/>
</dbReference>
<dbReference type="InterPro" id="IPR016162">
    <property type="entry name" value="Ald_DH_N"/>
</dbReference>